<protein>
    <recommendedName>
        <fullName evidence="6">Ribonuclease VapC</fullName>
        <shortName evidence="6">RNase VapC</shortName>
        <ecNumber evidence="6">3.1.-.-</ecNumber>
    </recommendedName>
    <alternativeName>
        <fullName evidence="6">Toxin VapC</fullName>
    </alternativeName>
</protein>
<dbReference type="Proteomes" id="UP001224997">
    <property type="component" value="Unassembled WGS sequence"/>
</dbReference>
<comment type="similarity">
    <text evidence="6">Belongs to the PINc/VapC protein family.</text>
</comment>
<keyword evidence="4 6" id="KW-0378">Hydrolase</keyword>
<comment type="caution">
    <text evidence="8">The sequence shown here is derived from an EMBL/GenBank/DDBJ whole genome shotgun (WGS) entry which is preliminary data.</text>
</comment>
<dbReference type="EC" id="3.1.-.-" evidence="6"/>
<dbReference type="PANTHER" id="PTHR35901:SF1">
    <property type="entry name" value="EXONUCLEASE VAPC9"/>
    <property type="match status" value="1"/>
</dbReference>
<proteinExistence type="inferred from homology"/>
<evidence type="ECO:0000256" key="6">
    <source>
        <dbReference type="HAMAP-Rule" id="MF_00265"/>
    </source>
</evidence>
<feature type="domain" description="PIN" evidence="7">
    <location>
        <begin position="4"/>
        <end position="122"/>
    </location>
</feature>
<keyword evidence="3 6" id="KW-0479">Metal-binding</keyword>
<dbReference type="SUPFAM" id="SSF88723">
    <property type="entry name" value="PIN domain-like"/>
    <property type="match status" value="1"/>
</dbReference>
<feature type="binding site" evidence="6">
    <location>
        <position position="97"/>
    </location>
    <ligand>
        <name>Mg(2+)</name>
        <dbReference type="ChEBI" id="CHEBI:18420"/>
    </ligand>
</feature>
<dbReference type="CDD" id="cd09873">
    <property type="entry name" value="PIN_Pae0151-like"/>
    <property type="match status" value="1"/>
</dbReference>
<evidence type="ECO:0000256" key="4">
    <source>
        <dbReference type="ARBA" id="ARBA00022801"/>
    </source>
</evidence>
<dbReference type="PANTHER" id="PTHR35901">
    <property type="entry name" value="RIBONUCLEASE VAPC3"/>
    <property type="match status" value="1"/>
</dbReference>
<evidence type="ECO:0000313" key="8">
    <source>
        <dbReference type="EMBL" id="MDP5309040.1"/>
    </source>
</evidence>
<evidence type="ECO:0000313" key="9">
    <source>
        <dbReference type="Proteomes" id="UP001224997"/>
    </source>
</evidence>
<evidence type="ECO:0000259" key="7">
    <source>
        <dbReference type="Pfam" id="PF01850"/>
    </source>
</evidence>
<keyword evidence="6" id="KW-0800">Toxin</keyword>
<evidence type="ECO:0000256" key="5">
    <source>
        <dbReference type="ARBA" id="ARBA00022842"/>
    </source>
</evidence>
<dbReference type="InterPro" id="IPR044153">
    <property type="entry name" value="PIN_Pae0151-like"/>
</dbReference>
<dbReference type="InterPro" id="IPR051619">
    <property type="entry name" value="TypeII_TA_RNase_PINc/VapC"/>
</dbReference>
<comment type="cofactor">
    <cofactor evidence="6">
        <name>Mg(2+)</name>
        <dbReference type="ChEBI" id="CHEBI:18420"/>
    </cofactor>
</comment>
<keyword evidence="5 6" id="KW-0460">Magnesium</keyword>
<dbReference type="InterPro" id="IPR029060">
    <property type="entry name" value="PIN-like_dom_sf"/>
</dbReference>
<dbReference type="EMBL" id="JAVAMQ010000031">
    <property type="protein sequence ID" value="MDP5309040.1"/>
    <property type="molecule type" value="Genomic_DNA"/>
</dbReference>
<accession>A0ABT9JGT5</accession>
<comment type="function">
    <text evidence="6">Toxic component of a toxin-antitoxin (TA) system. An RNase.</text>
</comment>
<reference evidence="8 9" key="1">
    <citation type="submission" date="2023-08" db="EMBL/GenBank/DDBJ databases">
        <authorList>
            <person name="Park J.-S."/>
        </authorList>
    </citation>
    <scope>NUCLEOTIDE SEQUENCE [LARGE SCALE GENOMIC DNA]</scope>
    <source>
        <strain evidence="8 9">2205BS29-5</strain>
    </source>
</reference>
<feature type="binding site" evidence="6">
    <location>
        <position position="6"/>
    </location>
    <ligand>
        <name>Mg(2+)</name>
        <dbReference type="ChEBI" id="CHEBI:18420"/>
    </ligand>
</feature>
<organism evidence="8 9">
    <name type="scientific">Paracoccus spongiarum</name>
    <dbReference type="NCBI Taxonomy" id="3064387"/>
    <lineage>
        <taxon>Bacteria</taxon>
        <taxon>Pseudomonadati</taxon>
        <taxon>Pseudomonadota</taxon>
        <taxon>Alphaproteobacteria</taxon>
        <taxon>Rhodobacterales</taxon>
        <taxon>Paracoccaceae</taxon>
        <taxon>Paracoccus</taxon>
    </lineage>
</organism>
<dbReference type="RefSeq" id="WP_305964864.1">
    <property type="nucleotide sequence ID" value="NZ_JAVAMQ010000031.1"/>
</dbReference>
<sequence length="131" mass="13936">MILIPDASALMAWVMPDETGPHLDAALAAGDSVVAPWLLWVELRNILLVSERRGRLPVGMAEQILEPLEALGIVLDIAPSAPVVMDLARRHGLTAYDALYLECALRQGGVLTSCDRALLRAAAAEGVDTLG</sequence>
<evidence type="ECO:0000256" key="3">
    <source>
        <dbReference type="ARBA" id="ARBA00022723"/>
    </source>
</evidence>
<dbReference type="HAMAP" id="MF_00265">
    <property type="entry name" value="VapC_Nob1"/>
    <property type="match status" value="1"/>
</dbReference>
<dbReference type="Gene3D" id="3.40.50.1010">
    <property type="entry name" value="5'-nuclease"/>
    <property type="match status" value="1"/>
</dbReference>
<evidence type="ECO:0000256" key="1">
    <source>
        <dbReference type="ARBA" id="ARBA00022649"/>
    </source>
</evidence>
<evidence type="ECO:0000256" key="2">
    <source>
        <dbReference type="ARBA" id="ARBA00022722"/>
    </source>
</evidence>
<dbReference type="Pfam" id="PF01850">
    <property type="entry name" value="PIN"/>
    <property type="match status" value="1"/>
</dbReference>
<keyword evidence="2 6" id="KW-0540">Nuclease</keyword>
<gene>
    <name evidence="6" type="primary">vapC</name>
    <name evidence="8" type="ORF">Q5Y72_18360</name>
</gene>
<keyword evidence="9" id="KW-1185">Reference proteome</keyword>
<dbReference type="InterPro" id="IPR002716">
    <property type="entry name" value="PIN_dom"/>
</dbReference>
<keyword evidence="1 6" id="KW-1277">Toxin-antitoxin system</keyword>
<name>A0ABT9JGT5_9RHOB</name>
<dbReference type="InterPro" id="IPR022907">
    <property type="entry name" value="VapC_family"/>
</dbReference>